<sequence length="152" mass="16816">MPKRAGGAADAQSGAGPAHLCSHAPSSRRNHPARALSASDCPHLLEERQLKILECHADELQHPRQSQLILPSLPLCSNRRWEHKKFDGSALGCEYLTHAQFQKGFQLSRRPRSRQNGLLLPAKEHRQHTHLQPGTATLVGSPLTFGFLRTVS</sequence>
<evidence type="ECO:0000313" key="3">
    <source>
        <dbReference type="Proteomes" id="UP000233140"/>
    </source>
</evidence>
<reference evidence="2" key="2">
    <citation type="submission" date="2025-09" db="UniProtKB">
        <authorList>
            <consortium name="Ensembl"/>
        </authorList>
    </citation>
    <scope>IDENTIFICATION</scope>
</reference>
<dbReference type="GeneTree" id="ENSGT00910000147333"/>
<dbReference type="OMA" id="EHRQHTH"/>
<evidence type="ECO:0000313" key="2">
    <source>
        <dbReference type="Ensembl" id="ENSMLEP00000021032.1"/>
    </source>
</evidence>
<organism evidence="2 3">
    <name type="scientific">Mandrillus leucophaeus</name>
    <name type="common">Drill</name>
    <name type="synonym">Papio leucophaeus</name>
    <dbReference type="NCBI Taxonomy" id="9568"/>
    <lineage>
        <taxon>Eukaryota</taxon>
        <taxon>Metazoa</taxon>
        <taxon>Chordata</taxon>
        <taxon>Craniata</taxon>
        <taxon>Vertebrata</taxon>
        <taxon>Euteleostomi</taxon>
        <taxon>Mammalia</taxon>
        <taxon>Eutheria</taxon>
        <taxon>Euarchontoglires</taxon>
        <taxon>Primates</taxon>
        <taxon>Haplorrhini</taxon>
        <taxon>Catarrhini</taxon>
        <taxon>Cercopithecidae</taxon>
        <taxon>Cercopithecinae</taxon>
        <taxon>Mandrillus</taxon>
    </lineage>
</organism>
<evidence type="ECO:0000256" key="1">
    <source>
        <dbReference type="SAM" id="MobiDB-lite"/>
    </source>
</evidence>
<keyword evidence="3" id="KW-1185">Reference proteome</keyword>
<feature type="region of interest" description="Disordered" evidence="1">
    <location>
        <begin position="1"/>
        <end position="35"/>
    </location>
</feature>
<proteinExistence type="predicted"/>
<dbReference type="AlphaFoldDB" id="A0A2K5YZN1"/>
<name>A0A2K5YZN1_MANLE</name>
<protein>
    <submittedName>
        <fullName evidence="2">Uncharacterized protein</fullName>
    </submittedName>
</protein>
<feature type="compositionally biased region" description="Low complexity" evidence="1">
    <location>
        <begin position="1"/>
        <end position="18"/>
    </location>
</feature>
<reference evidence="2" key="1">
    <citation type="submission" date="2025-08" db="UniProtKB">
        <authorList>
            <consortium name="Ensembl"/>
        </authorList>
    </citation>
    <scope>IDENTIFICATION</scope>
</reference>
<accession>A0A2K5YZN1</accession>
<dbReference type="Ensembl" id="ENSMLET00000044531.1">
    <property type="protein sequence ID" value="ENSMLEP00000021032.1"/>
    <property type="gene ID" value="ENSMLEG00000034725.1"/>
</dbReference>
<dbReference type="Proteomes" id="UP000233140">
    <property type="component" value="Unassembled WGS sequence"/>
</dbReference>